<evidence type="ECO:0000256" key="6">
    <source>
        <dbReference type="SAM" id="Phobius"/>
    </source>
</evidence>
<keyword evidence="4 6" id="KW-1133">Transmembrane helix</keyword>
<feature type="transmembrane region" description="Helical" evidence="6">
    <location>
        <begin position="106"/>
        <end position="128"/>
    </location>
</feature>
<evidence type="ECO:0000256" key="5">
    <source>
        <dbReference type="ARBA" id="ARBA00023136"/>
    </source>
</evidence>
<dbReference type="STRING" id="767434.Fraau_0906"/>
<dbReference type="InterPro" id="IPR037185">
    <property type="entry name" value="EmrE-like"/>
</dbReference>
<keyword evidence="9" id="KW-1185">Reference proteome</keyword>
<dbReference type="Pfam" id="PF00892">
    <property type="entry name" value="EamA"/>
    <property type="match status" value="2"/>
</dbReference>
<dbReference type="RefSeq" id="WP_014402381.1">
    <property type="nucleotide sequence ID" value="NC_017033.1"/>
</dbReference>
<comment type="subcellular location">
    <subcellularLocation>
        <location evidence="1">Membrane</location>
        <topology evidence="1">Multi-pass membrane protein</topology>
    </subcellularLocation>
</comment>
<feature type="transmembrane region" description="Helical" evidence="6">
    <location>
        <begin position="137"/>
        <end position="154"/>
    </location>
</feature>
<dbReference type="PANTHER" id="PTHR32322:SF2">
    <property type="entry name" value="EAMA DOMAIN-CONTAINING PROTEIN"/>
    <property type="match status" value="1"/>
</dbReference>
<organism evidence="8 9">
    <name type="scientific">Frateuria aurantia (strain ATCC 33424 / DSM 6220 / KCTC 2777 / LMG 1558 / NBRC 3245 / NCIMB 13370)</name>
    <name type="common">Acetobacter aurantius</name>
    <dbReference type="NCBI Taxonomy" id="767434"/>
    <lineage>
        <taxon>Bacteria</taxon>
        <taxon>Pseudomonadati</taxon>
        <taxon>Pseudomonadota</taxon>
        <taxon>Gammaproteobacteria</taxon>
        <taxon>Lysobacterales</taxon>
        <taxon>Rhodanobacteraceae</taxon>
        <taxon>Frateuria</taxon>
    </lineage>
</organism>
<dbReference type="HOGENOM" id="CLU_033863_5_2_6"/>
<dbReference type="PANTHER" id="PTHR32322">
    <property type="entry name" value="INNER MEMBRANE TRANSPORTER"/>
    <property type="match status" value="1"/>
</dbReference>
<evidence type="ECO:0000256" key="3">
    <source>
        <dbReference type="ARBA" id="ARBA00022692"/>
    </source>
</evidence>
<feature type="transmembrane region" description="Helical" evidence="6">
    <location>
        <begin position="253"/>
        <end position="270"/>
    </location>
</feature>
<dbReference type="Proteomes" id="UP000005234">
    <property type="component" value="Chromosome"/>
</dbReference>
<comment type="similarity">
    <text evidence="2">Belongs to the EamA transporter family.</text>
</comment>
<feature type="transmembrane region" description="Helical" evidence="6">
    <location>
        <begin position="80"/>
        <end position="100"/>
    </location>
</feature>
<name>H8L1L5_FRAAD</name>
<dbReference type="OrthoDB" id="9810556at2"/>
<feature type="transmembrane region" description="Helical" evidence="6">
    <location>
        <begin position="193"/>
        <end position="214"/>
    </location>
</feature>
<feature type="transmembrane region" description="Helical" evidence="6">
    <location>
        <begin position="160"/>
        <end position="181"/>
    </location>
</feature>
<dbReference type="InterPro" id="IPR000620">
    <property type="entry name" value="EamA_dom"/>
</dbReference>
<accession>H8L1L5</accession>
<dbReference type="eggNOG" id="COG0697">
    <property type="taxonomic scope" value="Bacteria"/>
</dbReference>
<feature type="domain" description="EamA" evidence="7">
    <location>
        <begin position="163"/>
        <end position="292"/>
    </location>
</feature>
<evidence type="ECO:0000313" key="8">
    <source>
        <dbReference type="EMBL" id="AFC85375.1"/>
    </source>
</evidence>
<dbReference type="GO" id="GO:0016020">
    <property type="term" value="C:membrane"/>
    <property type="evidence" value="ECO:0007669"/>
    <property type="project" value="UniProtKB-SubCell"/>
</dbReference>
<dbReference type="EMBL" id="CP003350">
    <property type="protein sequence ID" value="AFC85375.1"/>
    <property type="molecule type" value="Genomic_DNA"/>
</dbReference>
<dbReference type="AlphaFoldDB" id="H8L1L5"/>
<feature type="transmembrane region" description="Helical" evidence="6">
    <location>
        <begin position="276"/>
        <end position="294"/>
    </location>
</feature>
<keyword evidence="5 6" id="KW-0472">Membrane</keyword>
<evidence type="ECO:0000256" key="4">
    <source>
        <dbReference type="ARBA" id="ARBA00022989"/>
    </source>
</evidence>
<proteinExistence type="inferred from homology"/>
<reference evidence="8" key="1">
    <citation type="submission" date="2012-02" db="EMBL/GenBank/DDBJ databases">
        <title>The complete genome of Frateuria aurantia DSM 6220.</title>
        <authorList>
            <consortium name="US DOE Joint Genome Institute (JGI-PGF)"/>
            <person name="Lucas S."/>
            <person name="Copeland A."/>
            <person name="Lapidus A."/>
            <person name="Glavina del Rio T."/>
            <person name="Dalin E."/>
            <person name="Tice H."/>
            <person name="Bruce D."/>
            <person name="Goodwin L."/>
            <person name="Pitluck S."/>
            <person name="Peters L."/>
            <person name="Ovchinnikova G."/>
            <person name="Teshima H."/>
            <person name="Kyrpides N."/>
            <person name="Mavromatis K."/>
            <person name="Ivanova N."/>
            <person name="Brettin T."/>
            <person name="Detter J.C."/>
            <person name="Han C."/>
            <person name="Larimer F."/>
            <person name="Land M."/>
            <person name="Hauser L."/>
            <person name="Markowitz V."/>
            <person name="Cheng J.-F."/>
            <person name="Hugenholtz P."/>
            <person name="Woyke T."/>
            <person name="Wu D."/>
            <person name="Brambilla E."/>
            <person name="Klenk H.-P."/>
            <person name="Eisen J.A."/>
        </authorList>
    </citation>
    <scope>NUCLEOTIDE SEQUENCE</scope>
    <source>
        <strain evidence="8">DSM 6220</strain>
    </source>
</reference>
<keyword evidence="3 6" id="KW-0812">Transmembrane</keyword>
<evidence type="ECO:0000259" key="7">
    <source>
        <dbReference type="Pfam" id="PF00892"/>
    </source>
</evidence>
<evidence type="ECO:0000313" key="9">
    <source>
        <dbReference type="Proteomes" id="UP000005234"/>
    </source>
</evidence>
<gene>
    <name evidence="8" type="ordered locus">Fraau_0906</name>
</gene>
<dbReference type="InterPro" id="IPR050638">
    <property type="entry name" value="AA-Vitamin_Transporters"/>
</dbReference>
<protein>
    <submittedName>
        <fullName evidence="8">DMT(Drug/metabolite transporter) superfamily permease</fullName>
    </submittedName>
</protein>
<sequence>MTSSASVSPLAESTSARSWLTSLELLLLGAVWGGSFLFMRIGAGPFGASVLVELRLLFGALVLTPFLYRAHRHVRREQWPFLLLAALLSSALPFFLFAWGAERAPAGIGAITNSLAVLFTALIGFLLYQDRISRRRVIALVAGFVGVVVLMSHRTAGSGIMLAALAGTSAACCYGFSANIIKHHLAQLPPVMLAAISLWLAALMMLVPALLHLPAVVPPASAWGAAIGLGVVCTGLAYAFYFRLIRRIGPARAVTCTYLVPVFAVIWAWLWLDEAITVQMICAGALILGGVIYSQRDKAPRI</sequence>
<evidence type="ECO:0000256" key="1">
    <source>
        <dbReference type="ARBA" id="ARBA00004141"/>
    </source>
</evidence>
<dbReference type="SUPFAM" id="SSF103481">
    <property type="entry name" value="Multidrug resistance efflux transporter EmrE"/>
    <property type="match status" value="2"/>
</dbReference>
<feature type="transmembrane region" description="Helical" evidence="6">
    <location>
        <begin position="220"/>
        <end position="241"/>
    </location>
</feature>
<feature type="domain" description="EamA" evidence="7">
    <location>
        <begin position="25"/>
        <end position="151"/>
    </location>
</feature>
<dbReference type="Gene3D" id="1.10.3730.20">
    <property type="match status" value="2"/>
</dbReference>
<evidence type="ECO:0000256" key="2">
    <source>
        <dbReference type="ARBA" id="ARBA00007362"/>
    </source>
</evidence>
<dbReference type="KEGG" id="fau:Fraau_0906"/>